<dbReference type="InParanoid" id="E5R480"/>
<organism evidence="2">
    <name type="scientific">Leptosphaeria maculans (strain JN3 / isolate v23.1.3 / race Av1-4-5-6-7-8)</name>
    <name type="common">Blackleg fungus</name>
    <name type="synonym">Phoma lingam</name>
    <dbReference type="NCBI Taxonomy" id="985895"/>
    <lineage>
        <taxon>Eukaryota</taxon>
        <taxon>Fungi</taxon>
        <taxon>Dikarya</taxon>
        <taxon>Ascomycota</taxon>
        <taxon>Pezizomycotina</taxon>
        <taxon>Dothideomycetes</taxon>
        <taxon>Pleosporomycetidae</taxon>
        <taxon>Pleosporales</taxon>
        <taxon>Pleosporineae</taxon>
        <taxon>Leptosphaeriaceae</taxon>
        <taxon>Plenodomus</taxon>
        <taxon>Plenodomus lingam/Leptosphaeria maculans species complex</taxon>
    </lineage>
</organism>
<dbReference type="VEuPathDB" id="FungiDB:LEMA_P045540.1"/>
<gene>
    <name evidence="1" type="ORF">LEMA_P045540.1</name>
</gene>
<evidence type="ECO:0000313" key="2">
    <source>
        <dbReference type="Proteomes" id="UP000002668"/>
    </source>
</evidence>
<dbReference type="EMBL" id="FP929083">
    <property type="protein sequence ID" value="CBX91848.1"/>
    <property type="molecule type" value="Genomic_DNA"/>
</dbReference>
<sequence length="63" mass="7199">MQAVDIVRQAPLIPRVADYHTAKIRSSAAVVPIQAGHEASNRRENEWFMHTVVVWIMSLDSWI</sequence>
<proteinExistence type="predicted"/>
<reference evidence="2" key="1">
    <citation type="journal article" date="2011" name="Nat. Commun.">
        <title>Effector diversification within compartments of the Leptosphaeria maculans genome affected by Repeat-Induced Point mutations.</title>
        <authorList>
            <person name="Rouxel T."/>
            <person name="Grandaubert J."/>
            <person name="Hane J.K."/>
            <person name="Hoede C."/>
            <person name="van de Wouw A.P."/>
            <person name="Couloux A."/>
            <person name="Dominguez V."/>
            <person name="Anthouard V."/>
            <person name="Bally P."/>
            <person name="Bourras S."/>
            <person name="Cozijnsen A.J."/>
            <person name="Ciuffetti L.M."/>
            <person name="Degrave A."/>
            <person name="Dilmaghani A."/>
            <person name="Duret L."/>
            <person name="Fudal I."/>
            <person name="Goodwin S.B."/>
            <person name="Gout L."/>
            <person name="Glaser N."/>
            <person name="Linglin J."/>
            <person name="Kema G.H.J."/>
            <person name="Lapalu N."/>
            <person name="Lawrence C.B."/>
            <person name="May K."/>
            <person name="Meyer M."/>
            <person name="Ollivier B."/>
            <person name="Poulain J."/>
            <person name="Schoch C.L."/>
            <person name="Simon A."/>
            <person name="Spatafora J.W."/>
            <person name="Stachowiak A."/>
            <person name="Turgeon B.G."/>
            <person name="Tyler B.M."/>
            <person name="Vincent D."/>
            <person name="Weissenbach J."/>
            <person name="Amselem J."/>
            <person name="Quesneville H."/>
            <person name="Oliver R.P."/>
            <person name="Wincker P."/>
            <person name="Balesdent M.-H."/>
            <person name="Howlett B.J."/>
        </authorList>
    </citation>
    <scope>NUCLEOTIDE SEQUENCE [LARGE SCALE GENOMIC DNA]</scope>
    <source>
        <strain evidence="2">JN3 / isolate v23.1.3 / race Av1-4-5-6-7-8</strain>
    </source>
</reference>
<dbReference type="HOGENOM" id="CLU_2886230_0_0_1"/>
<dbReference type="AlphaFoldDB" id="E5R480"/>
<accession>E5R480</accession>
<protein>
    <submittedName>
        <fullName evidence="1">Predicted protein</fullName>
    </submittedName>
</protein>
<dbReference type="Proteomes" id="UP000002668">
    <property type="component" value="Genome"/>
</dbReference>
<name>E5R480_LEPMJ</name>
<keyword evidence="2" id="KW-1185">Reference proteome</keyword>
<evidence type="ECO:0000313" key="1">
    <source>
        <dbReference type="EMBL" id="CBX91848.1"/>
    </source>
</evidence>